<keyword evidence="2" id="KW-1185">Reference proteome</keyword>
<evidence type="ECO:0000313" key="1">
    <source>
        <dbReference type="EMBL" id="CCF49794.1"/>
    </source>
</evidence>
<evidence type="ECO:0000313" key="2">
    <source>
        <dbReference type="Proteomes" id="UP000006174"/>
    </source>
</evidence>
<reference evidence="1 2" key="1">
    <citation type="journal article" date="2012" name="Plant Cell">
        <title>Genome comparison of barley and maize smut fungi reveals targeted loss of RNA silencing components and species-specific presence of transposable elements.</title>
        <authorList>
            <person name="Laurie J.D."/>
            <person name="Ali S."/>
            <person name="Linning R."/>
            <person name="Mannhaupt G."/>
            <person name="Wong P."/>
            <person name="Gueldener U."/>
            <person name="Muensterkoetter M."/>
            <person name="Moore R."/>
            <person name="Kahmann R."/>
            <person name="Bakkeren G."/>
            <person name="Schirawski J."/>
        </authorList>
    </citation>
    <scope>NUCLEOTIDE SEQUENCE [LARGE SCALE GENOMIC DNA]</scope>
    <source>
        <strain evidence="2">Uh4875-4</strain>
    </source>
</reference>
<dbReference type="EMBL" id="CAGI01000148">
    <property type="protein sequence ID" value="CCF49794.1"/>
    <property type="molecule type" value="Genomic_DNA"/>
</dbReference>
<name>I2FSA1_USTHO</name>
<protein>
    <submittedName>
        <fullName evidence="1">Uncharacterized protein</fullName>
    </submittedName>
</protein>
<gene>
    <name evidence="1" type="ORF">UHOR_13916</name>
</gene>
<dbReference type="HOGENOM" id="CLU_2591564_0_0_1"/>
<dbReference type="AlphaFoldDB" id="I2FSA1"/>
<comment type="caution">
    <text evidence="1">The sequence shown here is derived from an EMBL/GenBank/DDBJ whole genome shotgun (WGS) entry which is preliminary data.</text>
</comment>
<sequence length="80" mass="9157">MTRLKQNIASFITHLPILLLLLATSYTSRFTLIPERGNPHGALAFSTFNFLHERTGKWKHAVTAQYSTKYYPWTTSRSVG</sequence>
<organism evidence="1 2">
    <name type="scientific">Ustilago hordei</name>
    <name type="common">Barley covered smut fungus</name>
    <dbReference type="NCBI Taxonomy" id="120017"/>
    <lineage>
        <taxon>Eukaryota</taxon>
        <taxon>Fungi</taxon>
        <taxon>Dikarya</taxon>
        <taxon>Basidiomycota</taxon>
        <taxon>Ustilaginomycotina</taxon>
        <taxon>Ustilaginomycetes</taxon>
        <taxon>Ustilaginales</taxon>
        <taxon>Ustilaginaceae</taxon>
        <taxon>Ustilago</taxon>
    </lineage>
</organism>
<proteinExistence type="predicted"/>
<dbReference type="Proteomes" id="UP000006174">
    <property type="component" value="Unassembled WGS sequence"/>
</dbReference>
<dbReference type="OrthoDB" id="10296275at2759"/>
<accession>I2FSA1</accession>